<evidence type="ECO:0000313" key="4">
    <source>
        <dbReference type="Proteomes" id="UP000193920"/>
    </source>
</evidence>
<dbReference type="PANTHER" id="PTHR11733:SF167">
    <property type="entry name" value="FI17812P1-RELATED"/>
    <property type="match status" value="1"/>
</dbReference>
<dbReference type="SUPFAM" id="SSF55486">
    <property type="entry name" value="Metalloproteases ('zincins'), catalytic domain"/>
    <property type="match status" value="1"/>
</dbReference>
<comment type="caution">
    <text evidence="3">The sequence shown here is derived from an EMBL/GenBank/DDBJ whole genome shotgun (WGS) entry which is preliminary data.</text>
</comment>
<dbReference type="GO" id="GO:0004222">
    <property type="term" value="F:metalloendopeptidase activity"/>
    <property type="evidence" value="ECO:0007669"/>
    <property type="project" value="InterPro"/>
</dbReference>
<dbReference type="AlphaFoldDB" id="A0A1Y2DFQ7"/>
<name>A0A1Y2DFQ7_9FUNG</name>
<dbReference type="PROSITE" id="PS51885">
    <property type="entry name" value="NEPRILYSIN"/>
    <property type="match status" value="1"/>
</dbReference>
<dbReference type="PANTHER" id="PTHR11733">
    <property type="entry name" value="ZINC METALLOPROTEASE FAMILY M13 NEPRILYSIN-RELATED"/>
    <property type="match status" value="1"/>
</dbReference>
<dbReference type="InterPro" id="IPR042089">
    <property type="entry name" value="Peptidase_M13_dom_2"/>
</dbReference>
<accession>A0A1Y2DFQ7</accession>
<dbReference type="OrthoDB" id="6475849at2759"/>
<dbReference type="EMBL" id="MCOG01000068">
    <property type="protein sequence ID" value="ORY57934.1"/>
    <property type="molecule type" value="Genomic_DNA"/>
</dbReference>
<dbReference type="GO" id="GO:0005886">
    <property type="term" value="C:plasma membrane"/>
    <property type="evidence" value="ECO:0007669"/>
    <property type="project" value="TreeGrafter"/>
</dbReference>
<feature type="domain" description="Peptidase M13 N-terminal" evidence="2">
    <location>
        <begin position="128"/>
        <end position="295"/>
    </location>
</feature>
<feature type="signal peptide" evidence="1">
    <location>
        <begin position="1"/>
        <end position="21"/>
    </location>
</feature>
<reference evidence="3 4" key="1">
    <citation type="submission" date="2016-08" db="EMBL/GenBank/DDBJ databases">
        <title>A Parts List for Fungal Cellulosomes Revealed by Comparative Genomics.</title>
        <authorList>
            <consortium name="DOE Joint Genome Institute"/>
            <person name="Haitjema C.H."/>
            <person name="Gilmore S.P."/>
            <person name="Henske J.K."/>
            <person name="Solomon K.V."/>
            <person name="De Groot R."/>
            <person name="Kuo A."/>
            <person name="Mondo S.J."/>
            <person name="Salamov A.A."/>
            <person name="Labutti K."/>
            <person name="Zhao Z."/>
            <person name="Chiniquy J."/>
            <person name="Barry K."/>
            <person name="Brewer H.M."/>
            <person name="Purvine S.O."/>
            <person name="Wright A.T."/>
            <person name="Boxma B."/>
            <person name="Van Alen T."/>
            <person name="Hackstein J.H."/>
            <person name="Baker S.E."/>
            <person name="Grigoriev I.V."/>
            <person name="O'Malley M.A."/>
        </authorList>
    </citation>
    <scope>NUCLEOTIDE SEQUENCE [LARGE SCALE GENOMIC DNA]</scope>
    <source>
        <strain evidence="3 4">G1</strain>
    </source>
</reference>
<evidence type="ECO:0000313" key="3">
    <source>
        <dbReference type="EMBL" id="ORY57934.1"/>
    </source>
</evidence>
<feature type="chain" id="PRO_5013299526" evidence="1">
    <location>
        <begin position="22"/>
        <end position="312"/>
    </location>
</feature>
<dbReference type="InterPro" id="IPR008753">
    <property type="entry name" value="Peptidase_M13_N"/>
</dbReference>
<dbReference type="Proteomes" id="UP000193920">
    <property type="component" value="Unassembled WGS sequence"/>
</dbReference>
<protein>
    <submittedName>
        <fullName evidence="3">Zincin</fullName>
    </submittedName>
</protein>
<sequence length="312" mass="36021">MHFKNIFAILTFLSINLNVLSSPVEKLPQGKEITNDVSFNNNDISLGFVNDDESSSDDEDIFSPEDNDGIQEVIETLSDIEITINVEEENNKEVTETENVTDTEECLTSECYEASKRILTSIDFSVDPCDDFYQFTCGGWINQHENVEEANPLNESKENMKLLEGQYKPNKNLSKEDQERDKAIFNKLKKFYNSCMNVKKSYNRKELTYKMVTELKLRENQENYDTVEGLTNLLGLIHDYDPSFIFSLGDETIENEMLITIDGCNSNEDRECYEDPDCGRDNASFMEFVMEDLYDLSEKEISKRANSFYKIT</sequence>
<proteinExistence type="predicted"/>
<dbReference type="InterPro" id="IPR000718">
    <property type="entry name" value="Peptidase_M13"/>
</dbReference>
<gene>
    <name evidence="3" type="ORF">LY90DRAFT_506331</name>
</gene>
<dbReference type="Pfam" id="PF05649">
    <property type="entry name" value="Peptidase_M13_N"/>
    <property type="match status" value="1"/>
</dbReference>
<keyword evidence="4" id="KW-1185">Reference proteome</keyword>
<dbReference type="Gene3D" id="3.40.390.10">
    <property type="entry name" value="Collagenase (Catalytic Domain)"/>
    <property type="match status" value="1"/>
</dbReference>
<dbReference type="GO" id="GO:0016485">
    <property type="term" value="P:protein processing"/>
    <property type="evidence" value="ECO:0007669"/>
    <property type="project" value="TreeGrafter"/>
</dbReference>
<organism evidence="3 4">
    <name type="scientific">Neocallimastix californiae</name>
    <dbReference type="NCBI Taxonomy" id="1754190"/>
    <lineage>
        <taxon>Eukaryota</taxon>
        <taxon>Fungi</taxon>
        <taxon>Fungi incertae sedis</taxon>
        <taxon>Chytridiomycota</taxon>
        <taxon>Chytridiomycota incertae sedis</taxon>
        <taxon>Neocallimastigomycetes</taxon>
        <taxon>Neocallimastigales</taxon>
        <taxon>Neocallimastigaceae</taxon>
        <taxon>Neocallimastix</taxon>
    </lineage>
</organism>
<evidence type="ECO:0000256" key="1">
    <source>
        <dbReference type="SAM" id="SignalP"/>
    </source>
</evidence>
<evidence type="ECO:0000259" key="2">
    <source>
        <dbReference type="Pfam" id="PF05649"/>
    </source>
</evidence>
<keyword evidence="1" id="KW-0732">Signal</keyword>
<dbReference type="Gene3D" id="1.10.1380.10">
    <property type="entry name" value="Neutral endopeptidase , domain2"/>
    <property type="match status" value="1"/>
</dbReference>
<dbReference type="InterPro" id="IPR024079">
    <property type="entry name" value="MetalloPept_cat_dom_sf"/>
</dbReference>